<name>A0A0X3VSA2_STRVO</name>
<comment type="caution">
    <text evidence="2">The sequence shown here is derived from an EMBL/GenBank/DDBJ whole genome shotgun (WGS) entry which is preliminary data.</text>
</comment>
<dbReference type="Proteomes" id="UP000053413">
    <property type="component" value="Unassembled WGS sequence"/>
</dbReference>
<gene>
    <name evidence="2" type="ORF">ADL28_32255</name>
</gene>
<feature type="region of interest" description="Disordered" evidence="1">
    <location>
        <begin position="1"/>
        <end position="26"/>
    </location>
</feature>
<dbReference type="AlphaFoldDB" id="A0A0X3VSA2"/>
<reference evidence="3" key="1">
    <citation type="submission" date="2015-10" db="EMBL/GenBank/DDBJ databases">
        <authorList>
            <person name="Ju K.-S."/>
            <person name="Doroghazi J.R."/>
            <person name="Metcalf W.W."/>
        </authorList>
    </citation>
    <scope>NUCLEOTIDE SEQUENCE [LARGE SCALE GENOMIC DNA]</scope>
    <source>
        <strain evidence="3">NRRL F-8817</strain>
    </source>
</reference>
<evidence type="ECO:0000256" key="1">
    <source>
        <dbReference type="SAM" id="MobiDB-lite"/>
    </source>
</evidence>
<organism evidence="2 3">
    <name type="scientific">Streptomyces violaceusniger</name>
    <dbReference type="NCBI Taxonomy" id="68280"/>
    <lineage>
        <taxon>Bacteria</taxon>
        <taxon>Bacillati</taxon>
        <taxon>Actinomycetota</taxon>
        <taxon>Actinomycetes</taxon>
        <taxon>Kitasatosporales</taxon>
        <taxon>Streptomycetaceae</taxon>
        <taxon>Streptomyces</taxon>
        <taxon>Streptomyces violaceusniger group</taxon>
    </lineage>
</organism>
<feature type="compositionally biased region" description="Basic residues" evidence="1">
    <location>
        <begin position="1"/>
        <end position="11"/>
    </location>
</feature>
<sequence>MPPRRSIRPSAHRSWPTGSSWGSDAQRRIGVRLDQVRAEFEVGRELAFSTDFPGAADNAVL</sequence>
<dbReference type="EMBL" id="LLZJ01000385">
    <property type="protein sequence ID" value="KUL47550.1"/>
    <property type="molecule type" value="Genomic_DNA"/>
</dbReference>
<proteinExistence type="predicted"/>
<evidence type="ECO:0000313" key="3">
    <source>
        <dbReference type="Proteomes" id="UP000053413"/>
    </source>
</evidence>
<protein>
    <submittedName>
        <fullName evidence="2">Uncharacterized protein</fullName>
    </submittedName>
</protein>
<accession>A0A0X3VSA2</accession>
<evidence type="ECO:0000313" key="2">
    <source>
        <dbReference type="EMBL" id="KUL47550.1"/>
    </source>
</evidence>